<evidence type="ECO:0000313" key="2">
    <source>
        <dbReference type="EMBL" id="OAQ66202.1"/>
    </source>
</evidence>
<accession>A0A179FKU0</accession>
<dbReference type="InterPro" id="IPR011050">
    <property type="entry name" value="Pectin_lyase_fold/virulence"/>
</dbReference>
<reference evidence="2 3" key="1">
    <citation type="journal article" date="2016" name="PLoS Pathog.">
        <title>Biosynthesis of antibiotic leucinostatins in bio-control fungus Purpureocillium lilacinum and their inhibition on phytophthora revealed by genome mining.</title>
        <authorList>
            <person name="Wang G."/>
            <person name="Liu Z."/>
            <person name="Lin R."/>
            <person name="Li E."/>
            <person name="Mao Z."/>
            <person name="Ling J."/>
            <person name="Yang Y."/>
            <person name="Yin W.B."/>
            <person name="Xie B."/>
        </authorList>
    </citation>
    <scope>NUCLEOTIDE SEQUENCE [LARGE SCALE GENOMIC DNA]</scope>
    <source>
        <strain evidence="2">170</strain>
    </source>
</reference>
<dbReference type="GeneID" id="28850587"/>
<name>A0A179FKU0_METCM</name>
<dbReference type="SUPFAM" id="SSF51126">
    <property type="entry name" value="Pectin lyase-like"/>
    <property type="match status" value="1"/>
</dbReference>
<dbReference type="InterPro" id="IPR012334">
    <property type="entry name" value="Pectin_lyas_fold"/>
</dbReference>
<dbReference type="RefSeq" id="XP_018143289.1">
    <property type="nucleotide sequence ID" value="XM_018286593.1"/>
</dbReference>
<evidence type="ECO:0000313" key="3">
    <source>
        <dbReference type="Proteomes" id="UP000078397"/>
    </source>
</evidence>
<gene>
    <name evidence="2" type="ORF">VFPPC_07785</name>
</gene>
<dbReference type="Proteomes" id="UP000078397">
    <property type="component" value="Unassembled WGS sequence"/>
</dbReference>
<dbReference type="AlphaFoldDB" id="A0A179FKU0"/>
<keyword evidence="1" id="KW-0732">Signal</keyword>
<keyword evidence="3" id="KW-1185">Reference proteome</keyword>
<comment type="caution">
    <text evidence="2">The sequence shown here is derived from an EMBL/GenBank/DDBJ whole genome shotgun (WGS) entry which is preliminary data.</text>
</comment>
<dbReference type="KEGG" id="pchm:VFPPC_07785"/>
<feature type="signal peptide" evidence="1">
    <location>
        <begin position="1"/>
        <end position="20"/>
    </location>
</feature>
<protein>
    <submittedName>
        <fullName evidence="2">Right handed beta helix region domain-containing protein</fullName>
    </submittedName>
</protein>
<evidence type="ECO:0000256" key="1">
    <source>
        <dbReference type="SAM" id="SignalP"/>
    </source>
</evidence>
<dbReference type="Gene3D" id="2.160.20.10">
    <property type="entry name" value="Single-stranded right-handed beta-helix, Pectin lyase-like"/>
    <property type="match status" value="1"/>
</dbReference>
<dbReference type="OrthoDB" id="3432466at2759"/>
<dbReference type="SMART" id="SM00710">
    <property type="entry name" value="PbH1"/>
    <property type="match status" value="7"/>
</dbReference>
<sequence>MKPLLWTFLLAAAFPSRIAASNYYFDGSAANNGNGQQSSPFNTLAELDKLSLKPGDNVLLKRGTHFNETLTVKSSGSQSAPITIGSYGDAKFPLPIITAKPSDLNSVLVQGTSYVTLQDLEITNPGSNKTARRGVYVYAQDSGEVKGLTIRRLYIHDVQGRMPSTSGGDRAVGKYSGASGGIIIEAAGNNTPTYFRDTLIEDNILRDVSRQGIYTWSNWCRRDAMAAFWRKLCFQNWQASTGLRVRNNRLFNIGGDGIVVHGNTDAVVEHNRLHVFNLNNGGVSAGFWTANADGTLFRYNTVSGGKTTNDGMSYDVDHSSSGTVYEYNVSHDNEGGFFLLCPYDKPTTNFTIRYNLSVNDRARVIQVCSGNLVGGKFYKNTIVIGDGINSNIVHAPLKQNLKLDVLFTNNIIQKFGSGKGTWQLDSSLFKIDNNIMRGAINSYPGATNTSTSDPFLAAPGLKDPNAYLLLGGSPALNSAVAVDGDISRDFFGNPTNKNKNLGFYSGKATQTPQWISNFDQGTTEGWTTTGQVSVVPDPAGDLGKSGRIDAGGRLTRSYQASATGVRFDVGLLFTAVSGRAATVQVGKYVVTLDGIVAAHVGYWHILEVIIDDHGKAKAVLDGKSVKAVDQGGNNDVVITAGGSTLYVDDAFIVSQ</sequence>
<dbReference type="EMBL" id="LSBJ02000004">
    <property type="protein sequence ID" value="OAQ66202.1"/>
    <property type="molecule type" value="Genomic_DNA"/>
</dbReference>
<feature type="chain" id="PRO_5008101830" evidence="1">
    <location>
        <begin position="21"/>
        <end position="655"/>
    </location>
</feature>
<dbReference type="InterPro" id="IPR006626">
    <property type="entry name" value="PbH1"/>
</dbReference>
<proteinExistence type="predicted"/>
<organism evidence="2 3">
    <name type="scientific">Pochonia chlamydosporia 170</name>
    <dbReference type="NCBI Taxonomy" id="1380566"/>
    <lineage>
        <taxon>Eukaryota</taxon>
        <taxon>Fungi</taxon>
        <taxon>Dikarya</taxon>
        <taxon>Ascomycota</taxon>
        <taxon>Pezizomycotina</taxon>
        <taxon>Sordariomycetes</taxon>
        <taxon>Hypocreomycetidae</taxon>
        <taxon>Hypocreales</taxon>
        <taxon>Clavicipitaceae</taxon>
        <taxon>Pochonia</taxon>
    </lineage>
</organism>